<feature type="compositionally biased region" description="Basic and acidic residues" evidence="2">
    <location>
        <begin position="44"/>
        <end position="54"/>
    </location>
</feature>
<evidence type="ECO:0000259" key="3">
    <source>
        <dbReference type="PROSITE" id="PS50157"/>
    </source>
</evidence>
<dbReference type="Proteomes" id="UP000243579">
    <property type="component" value="Unassembled WGS sequence"/>
</dbReference>
<evidence type="ECO:0000313" key="4">
    <source>
        <dbReference type="EMBL" id="OQR84854.1"/>
    </source>
</evidence>
<name>A0A1V9YGJ2_ACHHY</name>
<gene>
    <name evidence="4" type="ORF">ACHHYP_12636</name>
</gene>
<protein>
    <recommendedName>
        <fullName evidence="3">C2H2-type domain-containing protein</fullName>
    </recommendedName>
</protein>
<evidence type="ECO:0000256" key="2">
    <source>
        <dbReference type="SAM" id="MobiDB-lite"/>
    </source>
</evidence>
<dbReference type="InterPro" id="IPR013087">
    <property type="entry name" value="Znf_C2H2_type"/>
</dbReference>
<dbReference type="OrthoDB" id="79175at2759"/>
<feature type="region of interest" description="Disordered" evidence="2">
    <location>
        <begin position="32"/>
        <end position="62"/>
    </location>
</feature>
<proteinExistence type="predicted"/>
<organism evidence="4 5">
    <name type="scientific">Achlya hypogyna</name>
    <name type="common">Oomycete</name>
    <name type="synonym">Protoachlya hypogyna</name>
    <dbReference type="NCBI Taxonomy" id="1202772"/>
    <lineage>
        <taxon>Eukaryota</taxon>
        <taxon>Sar</taxon>
        <taxon>Stramenopiles</taxon>
        <taxon>Oomycota</taxon>
        <taxon>Saprolegniomycetes</taxon>
        <taxon>Saprolegniales</taxon>
        <taxon>Achlyaceae</taxon>
        <taxon>Achlya</taxon>
    </lineage>
</organism>
<evidence type="ECO:0000256" key="1">
    <source>
        <dbReference type="PROSITE-ProRule" id="PRU00042"/>
    </source>
</evidence>
<keyword evidence="5" id="KW-1185">Reference proteome</keyword>
<dbReference type="GO" id="GO:0008270">
    <property type="term" value="F:zinc ion binding"/>
    <property type="evidence" value="ECO:0007669"/>
    <property type="project" value="UniProtKB-KW"/>
</dbReference>
<sequence length="62" mass="7614">MALRNQDKAWHRCLVCAKAFEREASWLQHMERHENQRQQRRKRLRDEALDRELSAKLPRTTN</sequence>
<keyword evidence="1" id="KW-0479">Metal-binding</keyword>
<dbReference type="PROSITE" id="PS50157">
    <property type="entry name" value="ZINC_FINGER_C2H2_2"/>
    <property type="match status" value="1"/>
</dbReference>
<dbReference type="InterPro" id="IPR036236">
    <property type="entry name" value="Znf_C2H2_sf"/>
</dbReference>
<keyword evidence="1" id="KW-0863">Zinc-finger</keyword>
<reference evidence="4 5" key="1">
    <citation type="journal article" date="2014" name="Genome Biol. Evol.">
        <title>The secreted proteins of Achlya hypogyna and Thraustotheca clavata identify the ancestral oomycete secretome and reveal gene acquisitions by horizontal gene transfer.</title>
        <authorList>
            <person name="Misner I."/>
            <person name="Blouin N."/>
            <person name="Leonard G."/>
            <person name="Richards T.A."/>
            <person name="Lane C.E."/>
        </authorList>
    </citation>
    <scope>NUCLEOTIDE SEQUENCE [LARGE SCALE GENOMIC DNA]</scope>
    <source>
        <strain evidence="4 5">ATCC 48635</strain>
    </source>
</reference>
<dbReference type="AlphaFoldDB" id="A0A1V9YGJ2"/>
<accession>A0A1V9YGJ2</accession>
<comment type="caution">
    <text evidence="4">The sequence shown here is derived from an EMBL/GenBank/DDBJ whole genome shotgun (WGS) entry which is preliminary data.</text>
</comment>
<dbReference type="Gene3D" id="3.30.160.60">
    <property type="entry name" value="Classic Zinc Finger"/>
    <property type="match status" value="1"/>
</dbReference>
<dbReference type="EMBL" id="JNBR01001832">
    <property type="protein sequence ID" value="OQR84854.1"/>
    <property type="molecule type" value="Genomic_DNA"/>
</dbReference>
<feature type="domain" description="C2H2-type" evidence="3">
    <location>
        <begin position="11"/>
        <end position="38"/>
    </location>
</feature>
<dbReference type="PROSITE" id="PS00028">
    <property type="entry name" value="ZINC_FINGER_C2H2_1"/>
    <property type="match status" value="1"/>
</dbReference>
<evidence type="ECO:0000313" key="5">
    <source>
        <dbReference type="Proteomes" id="UP000243579"/>
    </source>
</evidence>
<keyword evidence="1" id="KW-0862">Zinc</keyword>
<dbReference type="SUPFAM" id="SSF57667">
    <property type="entry name" value="beta-beta-alpha zinc fingers"/>
    <property type="match status" value="1"/>
</dbReference>